<dbReference type="GO" id="GO:0008296">
    <property type="term" value="F:3'-5'-DNA exonuclease activity"/>
    <property type="evidence" value="ECO:0007669"/>
    <property type="project" value="TreeGrafter"/>
</dbReference>
<keyword evidence="2" id="KW-0540">Nuclease</keyword>
<feature type="binding site" evidence="5">
    <location>
        <position position="250"/>
    </location>
    <ligand>
        <name>a divalent metal cation</name>
        <dbReference type="ChEBI" id="CHEBI:60240"/>
        <label>1</label>
    </ligand>
</feature>
<evidence type="ECO:0000256" key="3">
    <source>
        <dbReference type="ARBA" id="ARBA00022723"/>
    </source>
</evidence>
<dbReference type="Proteomes" id="UP000695562">
    <property type="component" value="Unassembled WGS sequence"/>
</dbReference>
<dbReference type="CDD" id="cd01310">
    <property type="entry name" value="TatD_DNAse"/>
    <property type="match status" value="1"/>
</dbReference>
<keyword evidence="7" id="KW-1185">Reference proteome</keyword>
<dbReference type="AlphaFoldDB" id="A0A8J4UQ68"/>
<dbReference type="PIRSF" id="PIRSF005902">
    <property type="entry name" value="DNase_TatD"/>
    <property type="match status" value="1"/>
</dbReference>
<protein>
    <submittedName>
        <fullName evidence="6">Uncharacterized protein</fullName>
    </submittedName>
</protein>
<comment type="similarity">
    <text evidence="1">Belongs to the metallo-dependent hydrolases superfamily. TatD-type hydrolase family.</text>
</comment>
<dbReference type="OrthoDB" id="6079689at2759"/>
<accession>A0A8J4UQ68</accession>
<sequence>MANTMKLIDIGANLTDSMFQGQYNTGKQYHEADLPLVLERSWSHGVEKIMITAGRLSELKEALELINKFESADEKCKEKLFTTIGVHPTRCQQELIKSNNSTTDDQQQTNEINQEYLNEMIEIYNQNKEKIVAVGEFGLDYDRLHFCPKDIQLLCFDYQFQLVEKTGLPLFLHYRFSNPDESNDFIEIIKKKRSLFKFGVVHSFTGTEQELNKLLELDLYIGINGCSLKTEENLQVMSKIPLDKLMIETDAPWCDIRKTHPSHKYIKTDFPTVKKEKFKSGSMVQSRNEPCNIVNVLEVIAGYRNLDIKVVADQVYLNTMSVFFPNK</sequence>
<keyword evidence="3 5" id="KW-0479">Metal-binding</keyword>
<feature type="binding site" evidence="5">
    <location>
        <position position="136"/>
    </location>
    <ligand>
        <name>a divalent metal cation</name>
        <dbReference type="ChEBI" id="CHEBI:60240"/>
        <label>1</label>
    </ligand>
</feature>
<evidence type="ECO:0000256" key="4">
    <source>
        <dbReference type="ARBA" id="ARBA00022801"/>
    </source>
</evidence>
<proteinExistence type="inferred from homology"/>
<dbReference type="PANTHER" id="PTHR10060:SF15">
    <property type="entry name" value="DEOXYRIBONUCLEASE TATDN1"/>
    <property type="match status" value="1"/>
</dbReference>
<dbReference type="SUPFAM" id="SSF51556">
    <property type="entry name" value="Metallo-dependent hydrolases"/>
    <property type="match status" value="1"/>
</dbReference>
<dbReference type="FunFam" id="3.20.20.140:FF:000040">
    <property type="entry name" value="Putative tatD related deoxyribonuclease"/>
    <property type="match status" value="1"/>
</dbReference>
<evidence type="ECO:0000256" key="1">
    <source>
        <dbReference type="ARBA" id="ARBA00009275"/>
    </source>
</evidence>
<dbReference type="InterPro" id="IPR050891">
    <property type="entry name" value="TatD-type_Hydrolase"/>
</dbReference>
<dbReference type="Gene3D" id="3.20.20.140">
    <property type="entry name" value="Metal-dependent hydrolases"/>
    <property type="match status" value="1"/>
</dbReference>
<evidence type="ECO:0000256" key="5">
    <source>
        <dbReference type="PIRSR" id="PIRSR005902-1"/>
    </source>
</evidence>
<name>A0A8J4UQ68_9MYCE</name>
<organism evidence="6 7">
    <name type="scientific">Polysphondylium violaceum</name>
    <dbReference type="NCBI Taxonomy" id="133409"/>
    <lineage>
        <taxon>Eukaryota</taxon>
        <taxon>Amoebozoa</taxon>
        <taxon>Evosea</taxon>
        <taxon>Eumycetozoa</taxon>
        <taxon>Dictyostelia</taxon>
        <taxon>Dictyosteliales</taxon>
        <taxon>Dictyosteliaceae</taxon>
        <taxon>Polysphondylium</taxon>
    </lineage>
</organism>
<reference evidence="6" key="1">
    <citation type="submission" date="2020-01" db="EMBL/GenBank/DDBJ databases">
        <title>Development of genomics and gene disruption for Polysphondylium violaceum indicates a role for the polyketide synthase stlB in stalk morphogenesis.</title>
        <authorList>
            <person name="Narita B."/>
            <person name="Kawabe Y."/>
            <person name="Kin K."/>
            <person name="Saito T."/>
            <person name="Gibbs R."/>
            <person name="Kuspa A."/>
            <person name="Muzny D."/>
            <person name="Queller D."/>
            <person name="Richards S."/>
            <person name="Strassman J."/>
            <person name="Sucgang R."/>
            <person name="Worley K."/>
            <person name="Schaap P."/>
        </authorList>
    </citation>
    <scope>NUCLEOTIDE SEQUENCE</scope>
    <source>
        <strain evidence="6">QSvi11</strain>
    </source>
</reference>
<dbReference type="InterPro" id="IPR001130">
    <property type="entry name" value="TatD-like"/>
</dbReference>
<comment type="caution">
    <text evidence="6">The sequence shown here is derived from an EMBL/GenBank/DDBJ whole genome shotgun (WGS) entry which is preliminary data.</text>
</comment>
<dbReference type="Pfam" id="PF01026">
    <property type="entry name" value="TatD_DNase"/>
    <property type="match status" value="1"/>
</dbReference>
<feature type="binding site" evidence="5">
    <location>
        <position position="173"/>
    </location>
    <ligand>
        <name>a divalent metal cation</name>
        <dbReference type="ChEBI" id="CHEBI:60240"/>
        <label>2</label>
    </ligand>
</feature>
<gene>
    <name evidence="6" type="ORF">CYY_008408</name>
</gene>
<dbReference type="PANTHER" id="PTHR10060">
    <property type="entry name" value="TATD FAMILY DEOXYRIBONUCLEASE"/>
    <property type="match status" value="1"/>
</dbReference>
<evidence type="ECO:0000313" key="7">
    <source>
        <dbReference type="Proteomes" id="UP000695562"/>
    </source>
</evidence>
<evidence type="ECO:0000256" key="2">
    <source>
        <dbReference type="ARBA" id="ARBA00022722"/>
    </source>
</evidence>
<dbReference type="GO" id="GO:0046872">
    <property type="term" value="F:metal ion binding"/>
    <property type="evidence" value="ECO:0007669"/>
    <property type="project" value="UniProtKB-KW"/>
</dbReference>
<dbReference type="GO" id="GO:0005829">
    <property type="term" value="C:cytosol"/>
    <property type="evidence" value="ECO:0007669"/>
    <property type="project" value="TreeGrafter"/>
</dbReference>
<keyword evidence="4" id="KW-0378">Hydrolase</keyword>
<evidence type="ECO:0000313" key="6">
    <source>
        <dbReference type="EMBL" id="KAF2070276.1"/>
    </source>
</evidence>
<feature type="binding site" evidence="5">
    <location>
        <position position="202"/>
    </location>
    <ligand>
        <name>a divalent metal cation</name>
        <dbReference type="ChEBI" id="CHEBI:60240"/>
        <label>2</label>
    </ligand>
</feature>
<dbReference type="InterPro" id="IPR032466">
    <property type="entry name" value="Metal_Hydrolase"/>
</dbReference>
<dbReference type="EMBL" id="AJWJ01000515">
    <property type="protein sequence ID" value="KAF2070276.1"/>
    <property type="molecule type" value="Genomic_DNA"/>
</dbReference>